<dbReference type="Pfam" id="PF01627">
    <property type="entry name" value="Hpt"/>
    <property type="match status" value="1"/>
</dbReference>
<dbReference type="InterPro" id="IPR001610">
    <property type="entry name" value="PAC"/>
</dbReference>
<organism evidence="26 27">
    <name type="scientific">Ferriphaselus amnicola</name>
    <dbReference type="NCBI Taxonomy" id="1188319"/>
    <lineage>
        <taxon>Bacteria</taxon>
        <taxon>Pseudomonadati</taxon>
        <taxon>Pseudomonadota</taxon>
        <taxon>Betaproteobacteria</taxon>
        <taxon>Nitrosomonadales</taxon>
        <taxon>Gallionellaceae</taxon>
        <taxon>Ferriphaselus</taxon>
    </lineage>
</organism>
<dbReference type="Pfam" id="PF02518">
    <property type="entry name" value="HATPase_c"/>
    <property type="match status" value="1"/>
</dbReference>
<reference evidence="26 27" key="1">
    <citation type="submission" date="2018-06" db="EMBL/GenBank/DDBJ databases">
        <title>OYT1 Genome Sequencing.</title>
        <authorList>
            <person name="Kato S."/>
            <person name="Itoh T."/>
            <person name="Ohkuma M."/>
        </authorList>
    </citation>
    <scope>NUCLEOTIDE SEQUENCE [LARGE SCALE GENOMIC DNA]</scope>
    <source>
        <strain evidence="26 27">OYT1</strain>
    </source>
</reference>
<evidence type="ECO:0000256" key="13">
    <source>
        <dbReference type="ARBA" id="ARBA00023136"/>
    </source>
</evidence>
<evidence type="ECO:0000256" key="9">
    <source>
        <dbReference type="ARBA" id="ARBA00022777"/>
    </source>
</evidence>
<sequence length="1085" mass="120442">MHRLLKRQLQRYLGKDFEPDAALLPFLEAIGGYYQEIEQERVLLENALAVNSDELNAVNEQLRTQNAELTRTMLNTLSDGVYATDLHGHLTFMNSAAEHILGYSEHELIGRNIHGVIHHRHPDGGEFLAERCPLLSVYRDGASVEGESHFIDRDGRFVPVSYRSRPLVQDAAVVGSLVSFQDITLQQASEAKIRLQQAALDSAANMIVISSVGGIIEYVNPSFCAITGYRADEMVGQHTRILSSGLQDREFYQTLWRTILSGRVWENELINRRKNGELYTEQMTITPIKTDGEVSHFVAIKRDITEESQIRTRLKLVSMAVDSINQGIIITSAPSPDRVPTIEHVNDGFTRMTGYRAEELIGRPTRDLLSGERTDVGKLEALRAAMRQGEDFTIEVVYYRRDGSAFDVELQAAPVRDNEGVLTHYIGVYSDISVRRQAEAALREAHDQALTASRMKSEFLSTMSHEIRTPMNGVIGMTDLLLDTPLDSEQKEFAGAVRDSAQALLTIINDILDFSKVEAGKMEIEVTDFSPVRLVEGVAELLAVKAREKKISLMTFIEPSLAPMLRGDPTRLRQVLLNLLSNAVKFTDKGEVVMCAVRDEATGMVRFQIRDSGIGMSPEIQARLFQSFTQADSSTTRKYGGTGLGLAISKQLVELMGGRIGVTSAEGEGSTFWFTLPYQSSDAPMPEIMSHRELSNLRVLVVDDQHTDREILSRYIRSWGMSCDAAASGREGIELMQQAQVDGCQYDIAILDYAMPGMDGIEMGRALQANPAFSQTRLVMLTGYDQRHLFEEAKLAGFSVCMTKPVRQSELHDALAQEVNGHLVEATVPKTREEVAPLADVAASEVERKIILLVEDNPVNQRLAQHHLAKMGYTVHTVNNGAEGVEAAKTVPYSVILMDCQMPVMDGFEATRAIRIAEQGESRRPIIAMTANAMQGDRERCLDAGMDDYISKPINPQRVSEVLARWMSPREESEHLDLKNLEDLFGDKAATCELLEVFHSSTADILRRLPMAIAQQQAESVRSMAHEVRGTCGNLGLRRMAEVAGAIEADAPKAQWDSAANAADKLQRLFASVEQDIVQFRGNSP</sequence>
<dbReference type="AlphaFoldDB" id="A0A2Z6G9Z8"/>
<keyword evidence="20" id="KW-0175">Coiled coil</keyword>
<keyword evidence="7" id="KW-0812">Transmembrane</keyword>
<dbReference type="GO" id="GO:0000155">
    <property type="term" value="F:phosphorelay sensor kinase activity"/>
    <property type="evidence" value="ECO:0007669"/>
    <property type="project" value="InterPro"/>
</dbReference>
<dbReference type="FunFam" id="1.10.287.130:FF:000002">
    <property type="entry name" value="Two-component osmosensing histidine kinase"/>
    <property type="match status" value="1"/>
</dbReference>
<dbReference type="Gene3D" id="3.40.50.2300">
    <property type="match status" value="2"/>
</dbReference>
<evidence type="ECO:0000259" key="24">
    <source>
        <dbReference type="PROSITE" id="PS50113"/>
    </source>
</evidence>
<evidence type="ECO:0000256" key="11">
    <source>
        <dbReference type="ARBA" id="ARBA00022989"/>
    </source>
</evidence>
<evidence type="ECO:0000256" key="20">
    <source>
        <dbReference type="SAM" id="Coils"/>
    </source>
</evidence>
<dbReference type="PROSITE" id="PS50112">
    <property type="entry name" value="PAS"/>
    <property type="match status" value="3"/>
</dbReference>
<feature type="modified residue" description="4-aspartylphosphate" evidence="19">
    <location>
        <position position="899"/>
    </location>
</feature>
<evidence type="ECO:0000256" key="8">
    <source>
        <dbReference type="ARBA" id="ARBA00022741"/>
    </source>
</evidence>
<dbReference type="CDD" id="cd16922">
    <property type="entry name" value="HATPase_EvgS-ArcB-TorS-like"/>
    <property type="match status" value="1"/>
</dbReference>
<dbReference type="InterPro" id="IPR005467">
    <property type="entry name" value="His_kinase_dom"/>
</dbReference>
<dbReference type="SMART" id="SM00387">
    <property type="entry name" value="HATPase_c"/>
    <property type="match status" value="1"/>
</dbReference>
<evidence type="ECO:0000256" key="19">
    <source>
        <dbReference type="PROSITE-ProRule" id="PRU00169"/>
    </source>
</evidence>
<feature type="domain" description="PAC" evidence="24">
    <location>
        <begin position="263"/>
        <end position="316"/>
    </location>
</feature>
<evidence type="ECO:0000259" key="23">
    <source>
        <dbReference type="PROSITE" id="PS50112"/>
    </source>
</evidence>
<feature type="domain" description="PAS" evidence="23">
    <location>
        <begin position="313"/>
        <end position="389"/>
    </location>
</feature>
<dbReference type="GO" id="GO:0006355">
    <property type="term" value="P:regulation of DNA-templated transcription"/>
    <property type="evidence" value="ECO:0007669"/>
    <property type="project" value="InterPro"/>
</dbReference>
<dbReference type="SMART" id="SM00086">
    <property type="entry name" value="PAC"/>
    <property type="match status" value="3"/>
</dbReference>
<feature type="domain" description="HPt" evidence="25">
    <location>
        <begin position="987"/>
        <end position="1085"/>
    </location>
</feature>
<dbReference type="Gene3D" id="1.20.120.160">
    <property type="entry name" value="HPT domain"/>
    <property type="match status" value="1"/>
</dbReference>
<evidence type="ECO:0000259" key="22">
    <source>
        <dbReference type="PROSITE" id="PS50110"/>
    </source>
</evidence>
<dbReference type="SUPFAM" id="SSF47226">
    <property type="entry name" value="Histidine-containing phosphotransfer domain, HPT domain"/>
    <property type="match status" value="1"/>
</dbReference>
<protein>
    <recommendedName>
        <fullName evidence="16">Sensory/regulatory protein RpfC</fullName>
        <ecNumber evidence="3">2.7.13.3</ecNumber>
    </recommendedName>
    <alternativeName>
        <fullName evidence="17">Virulence sensor protein BvgS</fullName>
    </alternativeName>
</protein>
<evidence type="ECO:0000313" key="26">
    <source>
        <dbReference type="EMBL" id="BBE50307.1"/>
    </source>
</evidence>
<dbReference type="InterPro" id="IPR036097">
    <property type="entry name" value="HisK_dim/P_sf"/>
</dbReference>
<dbReference type="Pfam" id="PF13426">
    <property type="entry name" value="PAS_9"/>
    <property type="match status" value="2"/>
</dbReference>
<dbReference type="SUPFAM" id="SSF55785">
    <property type="entry name" value="PYP-like sensor domain (PAS domain)"/>
    <property type="match status" value="3"/>
</dbReference>
<evidence type="ECO:0000256" key="7">
    <source>
        <dbReference type="ARBA" id="ARBA00022692"/>
    </source>
</evidence>
<evidence type="ECO:0000259" key="25">
    <source>
        <dbReference type="PROSITE" id="PS50894"/>
    </source>
</evidence>
<feature type="coiled-coil region" evidence="20">
    <location>
        <begin position="34"/>
        <end position="72"/>
    </location>
</feature>
<dbReference type="InterPro" id="IPR001789">
    <property type="entry name" value="Sig_transdc_resp-reg_receiver"/>
</dbReference>
<dbReference type="InterPro" id="IPR036890">
    <property type="entry name" value="HATPase_C_sf"/>
</dbReference>
<dbReference type="GO" id="GO:0005524">
    <property type="term" value="F:ATP binding"/>
    <property type="evidence" value="ECO:0007669"/>
    <property type="project" value="UniProtKB-KW"/>
</dbReference>
<dbReference type="GO" id="GO:0005886">
    <property type="term" value="C:plasma membrane"/>
    <property type="evidence" value="ECO:0007669"/>
    <property type="project" value="UniProtKB-SubCell"/>
</dbReference>
<dbReference type="Gene3D" id="3.30.565.10">
    <property type="entry name" value="Histidine kinase-like ATPase, C-terminal domain"/>
    <property type="match status" value="1"/>
</dbReference>
<feature type="domain" description="Response regulatory" evidence="22">
    <location>
        <begin position="850"/>
        <end position="967"/>
    </location>
</feature>
<dbReference type="Gene3D" id="3.30.450.20">
    <property type="entry name" value="PAS domain"/>
    <property type="match status" value="3"/>
</dbReference>
<dbReference type="Pfam" id="PF00989">
    <property type="entry name" value="PAS"/>
    <property type="match status" value="1"/>
</dbReference>
<dbReference type="PROSITE" id="PS50109">
    <property type="entry name" value="HIS_KIN"/>
    <property type="match status" value="1"/>
</dbReference>
<evidence type="ECO:0000256" key="6">
    <source>
        <dbReference type="ARBA" id="ARBA00022679"/>
    </source>
</evidence>
<dbReference type="InterPro" id="IPR036641">
    <property type="entry name" value="HPT_dom_sf"/>
</dbReference>
<evidence type="ECO:0000256" key="3">
    <source>
        <dbReference type="ARBA" id="ARBA00012438"/>
    </source>
</evidence>
<dbReference type="CDD" id="cd17546">
    <property type="entry name" value="REC_hyHK_CKI1_RcsC-like"/>
    <property type="match status" value="1"/>
</dbReference>
<keyword evidence="11" id="KW-1133">Transmembrane helix</keyword>
<proteinExistence type="predicted"/>
<evidence type="ECO:0000313" key="27">
    <source>
        <dbReference type="Proteomes" id="UP000033070"/>
    </source>
</evidence>
<dbReference type="InterPro" id="IPR003661">
    <property type="entry name" value="HisK_dim/P_dom"/>
</dbReference>
<dbReference type="CDD" id="cd00130">
    <property type="entry name" value="PAS"/>
    <property type="match status" value="3"/>
</dbReference>
<dbReference type="Pfam" id="PF00512">
    <property type="entry name" value="HisKA"/>
    <property type="match status" value="1"/>
</dbReference>
<keyword evidence="4" id="KW-1003">Cell membrane</keyword>
<dbReference type="EMBL" id="AP018738">
    <property type="protein sequence ID" value="BBE50307.1"/>
    <property type="molecule type" value="Genomic_DNA"/>
</dbReference>
<keyword evidence="27" id="KW-1185">Reference proteome</keyword>
<dbReference type="PANTHER" id="PTHR45339:SF1">
    <property type="entry name" value="HYBRID SIGNAL TRANSDUCTION HISTIDINE KINASE J"/>
    <property type="match status" value="1"/>
</dbReference>
<keyword evidence="13" id="KW-0472">Membrane</keyword>
<feature type="domain" description="Histidine kinase" evidence="21">
    <location>
        <begin position="462"/>
        <end position="680"/>
    </location>
</feature>
<evidence type="ECO:0000256" key="5">
    <source>
        <dbReference type="ARBA" id="ARBA00022553"/>
    </source>
</evidence>
<feature type="domain" description="PAC" evidence="24">
    <location>
        <begin position="392"/>
        <end position="444"/>
    </location>
</feature>
<feature type="modified residue" description="Phosphohistidine" evidence="18">
    <location>
        <position position="1026"/>
    </location>
</feature>
<dbReference type="InterPro" id="IPR013767">
    <property type="entry name" value="PAS_fold"/>
</dbReference>
<keyword evidence="8" id="KW-0547">Nucleotide-binding</keyword>
<dbReference type="FunFam" id="3.30.565.10:FF:000010">
    <property type="entry name" value="Sensor histidine kinase RcsC"/>
    <property type="match status" value="1"/>
</dbReference>
<comment type="catalytic activity">
    <reaction evidence="1">
        <text>ATP + protein L-histidine = ADP + protein N-phospho-L-histidine.</text>
        <dbReference type="EC" id="2.7.13.3"/>
    </reaction>
</comment>
<dbReference type="STRING" id="1188319.OYT1_00010"/>
<dbReference type="KEGG" id="fam:OYT1_ch0741"/>
<dbReference type="SMART" id="SM00388">
    <property type="entry name" value="HisKA"/>
    <property type="match status" value="1"/>
</dbReference>
<keyword evidence="10" id="KW-0067">ATP-binding</keyword>
<dbReference type="Proteomes" id="UP000033070">
    <property type="component" value="Chromosome"/>
</dbReference>
<dbReference type="Gene3D" id="1.10.287.130">
    <property type="match status" value="1"/>
</dbReference>
<dbReference type="SUPFAM" id="SSF47384">
    <property type="entry name" value="Homodimeric domain of signal transducing histidine kinase"/>
    <property type="match status" value="1"/>
</dbReference>
<dbReference type="NCBIfam" id="TIGR00229">
    <property type="entry name" value="sensory_box"/>
    <property type="match status" value="3"/>
</dbReference>
<dbReference type="PROSITE" id="PS50894">
    <property type="entry name" value="HPT"/>
    <property type="match status" value="1"/>
</dbReference>
<feature type="domain" description="PAS" evidence="23">
    <location>
        <begin position="66"/>
        <end position="141"/>
    </location>
</feature>
<dbReference type="CDD" id="cd00082">
    <property type="entry name" value="HisKA"/>
    <property type="match status" value="1"/>
</dbReference>
<dbReference type="SMART" id="SM00448">
    <property type="entry name" value="REC"/>
    <property type="match status" value="2"/>
</dbReference>
<feature type="domain" description="PAS" evidence="23">
    <location>
        <begin position="199"/>
        <end position="237"/>
    </location>
</feature>
<keyword evidence="9 26" id="KW-0418">Kinase</keyword>
<accession>A0A2Z6G9Z8</accession>
<evidence type="ECO:0000256" key="16">
    <source>
        <dbReference type="ARBA" id="ARBA00068150"/>
    </source>
</evidence>
<dbReference type="PROSITE" id="PS50110">
    <property type="entry name" value="RESPONSE_REGULATORY"/>
    <property type="match status" value="2"/>
</dbReference>
<evidence type="ECO:0000256" key="2">
    <source>
        <dbReference type="ARBA" id="ARBA00004651"/>
    </source>
</evidence>
<keyword evidence="5 19" id="KW-0597">Phosphoprotein</keyword>
<dbReference type="InterPro" id="IPR000014">
    <property type="entry name" value="PAS"/>
</dbReference>
<name>A0A2Z6G9Z8_9PROT</name>
<dbReference type="EC" id="2.7.13.3" evidence="3"/>
<keyword evidence="12" id="KW-0902">Two-component regulatory system</keyword>
<evidence type="ECO:0000259" key="21">
    <source>
        <dbReference type="PROSITE" id="PS50109"/>
    </source>
</evidence>
<feature type="modified residue" description="4-aspartylphosphate" evidence="19">
    <location>
        <position position="752"/>
    </location>
</feature>
<comment type="subunit">
    <text evidence="15">At low DSF concentrations, interacts with RpfF.</text>
</comment>
<dbReference type="SUPFAM" id="SSF55874">
    <property type="entry name" value="ATPase domain of HSP90 chaperone/DNA topoisomerase II/histidine kinase"/>
    <property type="match status" value="1"/>
</dbReference>
<dbReference type="SMART" id="SM00091">
    <property type="entry name" value="PAS"/>
    <property type="match status" value="3"/>
</dbReference>
<evidence type="ECO:0000256" key="18">
    <source>
        <dbReference type="PROSITE-ProRule" id="PRU00110"/>
    </source>
</evidence>
<gene>
    <name evidence="26" type="ORF">OYT1_ch0741</name>
</gene>
<feature type="domain" description="Response regulatory" evidence="22">
    <location>
        <begin position="698"/>
        <end position="819"/>
    </location>
</feature>
<dbReference type="InterPro" id="IPR004358">
    <property type="entry name" value="Sig_transdc_His_kin-like_C"/>
</dbReference>
<dbReference type="InterPro" id="IPR008207">
    <property type="entry name" value="Sig_transdc_His_kin_Hpt_dom"/>
</dbReference>
<evidence type="ECO:0000256" key="17">
    <source>
        <dbReference type="ARBA" id="ARBA00070152"/>
    </source>
</evidence>
<dbReference type="InterPro" id="IPR035965">
    <property type="entry name" value="PAS-like_dom_sf"/>
</dbReference>
<comment type="subcellular location">
    <subcellularLocation>
        <location evidence="2">Cell membrane</location>
        <topology evidence="2">Multi-pass membrane protein</topology>
    </subcellularLocation>
</comment>
<comment type="function">
    <text evidence="14">Member of the two-component regulatory system BvgS/BvgA. Phosphorylates BvgA via a four-step phosphorelay in response to environmental signals.</text>
</comment>
<evidence type="ECO:0000256" key="12">
    <source>
        <dbReference type="ARBA" id="ARBA00023012"/>
    </source>
</evidence>
<dbReference type="Pfam" id="PF00072">
    <property type="entry name" value="Response_reg"/>
    <property type="match status" value="2"/>
</dbReference>
<evidence type="ECO:0000256" key="10">
    <source>
        <dbReference type="ARBA" id="ARBA00022840"/>
    </source>
</evidence>
<evidence type="ECO:0000256" key="4">
    <source>
        <dbReference type="ARBA" id="ARBA00022475"/>
    </source>
</evidence>
<dbReference type="RefSeq" id="WP_062625292.1">
    <property type="nucleotide sequence ID" value="NZ_AP018738.1"/>
</dbReference>
<evidence type="ECO:0000256" key="1">
    <source>
        <dbReference type="ARBA" id="ARBA00000085"/>
    </source>
</evidence>
<dbReference type="InterPro" id="IPR011006">
    <property type="entry name" value="CheY-like_superfamily"/>
</dbReference>
<dbReference type="SUPFAM" id="SSF52172">
    <property type="entry name" value="CheY-like"/>
    <property type="match status" value="2"/>
</dbReference>
<dbReference type="PANTHER" id="PTHR45339">
    <property type="entry name" value="HYBRID SIGNAL TRANSDUCTION HISTIDINE KINASE J"/>
    <property type="match status" value="1"/>
</dbReference>
<dbReference type="PRINTS" id="PR00344">
    <property type="entry name" value="BCTRLSENSOR"/>
</dbReference>
<dbReference type="InterPro" id="IPR000700">
    <property type="entry name" value="PAS-assoc_C"/>
</dbReference>
<evidence type="ECO:0000256" key="15">
    <source>
        <dbReference type="ARBA" id="ARBA00064003"/>
    </source>
</evidence>
<evidence type="ECO:0000256" key="14">
    <source>
        <dbReference type="ARBA" id="ARBA00058004"/>
    </source>
</evidence>
<dbReference type="PROSITE" id="PS50113">
    <property type="entry name" value="PAC"/>
    <property type="match status" value="2"/>
</dbReference>
<keyword evidence="6" id="KW-0808">Transferase</keyword>
<dbReference type="InterPro" id="IPR003594">
    <property type="entry name" value="HATPase_dom"/>
</dbReference>